<name>A0AAV1LYT7_9NEOP</name>
<keyword evidence="19" id="KW-1185">Reference proteome</keyword>
<keyword evidence="7 15" id="KW-0227">DNA damage</keyword>
<dbReference type="GO" id="GO:0005634">
    <property type="term" value="C:nucleus"/>
    <property type="evidence" value="ECO:0007669"/>
    <property type="project" value="UniProtKB-SubCell"/>
</dbReference>
<dbReference type="Proteomes" id="UP001314205">
    <property type="component" value="Unassembled WGS sequence"/>
</dbReference>
<dbReference type="GO" id="GO:0006281">
    <property type="term" value="P:DNA repair"/>
    <property type="evidence" value="ECO:0007669"/>
    <property type="project" value="UniProtKB-KW"/>
</dbReference>
<keyword evidence="6" id="KW-0479">Metal-binding</keyword>
<proteinExistence type="inferred from homology"/>
<dbReference type="SMART" id="SM00734">
    <property type="entry name" value="ZnF_Rad18"/>
    <property type="match status" value="1"/>
</dbReference>
<dbReference type="InterPro" id="IPR055220">
    <property type="entry name" value="SPRTN_ZBD"/>
</dbReference>
<keyword evidence="9" id="KW-0378">Hydrolase</keyword>
<sequence>MNLADPELELVDPTPNVHSLFIHFDKLFFWAKLASRAVVRWSKRMYSCAGICSYEGRGGLCDIALSEPLLKLRPRKDLVETLLHEMIHAFLFITCKNRDRDGHGPNFKFHMHRINKLAGVNITIYHDFHDEVQIYQTHWWRCNGPCQSRRPYFGIVRRTANRAPGPKDYWWKTHQRTCGGSFIKIKEPENAANKKKTKSNGDITKYVNNNSNTIAIKNTPHETKKPSQAVLKDINNVTVISNIDVKNSKIVITQNGNIFSPQVNKKVSATFIGLIDSGRKRTQSENVIETVRNIWANKQLPAVKNDQKNSKGTVITKPRNSTNNDVMKPVKQKSESIHIDSPPNKIKKIDDYFKKVATTVLKDVYGEDFNISKSKTDHKLIATTTKTNFVNCPICNIKVKDDDINRHLDECLNKGVIEKLCKDGRSVDTVPSVISSNKID</sequence>
<keyword evidence="8 15" id="KW-0863">Zinc-finger</keyword>
<comment type="caution">
    <text evidence="18">The sequence shown here is derived from an EMBL/GenBank/DDBJ whole genome shotgun (WGS) entry which is preliminary data.</text>
</comment>
<evidence type="ECO:0000256" key="7">
    <source>
        <dbReference type="ARBA" id="ARBA00022763"/>
    </source>
</evidence>
<dbReference type="InterPro" id="IPR006642">
    <property type="entry name" value="Rad18_UBZ4"/>
</dbReference>
<evidence type="ECO:0000256" key="5">
    <source>
        <dbReference type="ARBA" id="ARBA00022670"/>
    </source>
</evidence>
<dbReference type="GO" id="GO:0008270">
    <property type="term" value="F:zinc ion binding"/>
    <property type="evidence" value="ECO:0007669"/>
    <property type="project" value="UniProtKB-KW"/>
</dbReference>
<dbReference type="GO" id="GO:0006508">
    <property type="term" value="P:proteolysis"/>
    <property type="evidence" value="ECO:0007669"/>
    <property type="project" value="UniProtKB-KW"/>
</dbReference>
<evidence type="ECO:0000256" key="14">
    <source>
        <dbReference type="ARBA" id="ARBA00030396"/>
    </source>
</evidence>
<feature type="region of interest" description="Disordered" evidence="16">
    <location>
        <begin position="305"/>
        <end position="341"/>
    </location>
</feature>
<dbReference type="InterPro" id="IPR044245">
    <property type="entry name" value="Spartan"/>
</dbReference>
<evidence type="ECO:0000256" key="8">
    <source>
        <dbReference type="ARBA" id="ARBA00022771"/>
    </source>
</evidence>
<keyword evidence="12 15" id="KW-0234">DNA repair</keyword>
<evidence type="ECO:0000256" key="11">
    <source>
        <dbReference type="ARBA" id="ARBA00023049"/>
    </source>
</evidence>
<dbReference type="AlphaFoldDB" id="A0AAV1LYT7"/>
<evidence type="ECO:0000256" key="1">
    <source>
        <dbReference type="ARBA" id="ARBA00004123"/>
    </source>
</evidence>
<dbReference type="Pfam" id="PF10263">
    <property type="entry name" value="SprT-like"/>
    <property type="match status" value="1"/>
</dbReference>
<dbReference type="GO" id="GO:0003697">
    <property type="term" value="F:single-stranded DNA binding"/>
    <property type="evidence" value="ECO:0007669"/>
    <property type="project" value="InterPro"/>
</dbReference>
<dbReference type="SMART" id="SM00731">
    <property type="entry name" value="SprT"/>
    <property type="match status" value="1"/>
</dbReference>
<evidence type="ECO:0000313" key="18">
    <source>
        <dbReference type="EMBL" id="CAK1600593.1"/>
    </source>
</evidence>
<evidence type="ECO:0000256" key="15">
    <source>
        <dbReference type="PROSITE-ProRule" id="PRU01256"/>
    </source>
</evidence>
<evidence type="ECO:0000259" key="17">
    <source>
        <dbReference type="PROSITE" id="PS51908"/>
    </source>
</evidence>
<feature type="domain" description="UBZ4-type" evidence="17">
    <location>
        <begin position="389"/>
        <end position="416"/>
    </location>
</feature>
<comment type="subcellular location">
    <subcellularLocation>
        <location evidence="2">Chromosome</location>
    </subcellularLocation>
    <subcellularLocation>
        <location evidence="1">Nucleus</location>
    </subcellularLocation>
</comment>
<dbReference type="PANTHER" id="PTHR21220">
    <property type="entry name" value="DNA-DEPENDENT METALLOPROTEASE SPRTN"/>
    <property type="match status" value="1"/>
</dbReference>
<evidence type="ECO:0000256" key="3">
    <source>
        <dbReference type="ARBA" id="ARBA00010724"/>
    </source>
</evidence>
<evidence type="ECO:0000256" key="10">
    <source>
        <dbReference type="ARBA" id="ARBA00022833"/>
    </source>
</evidence>
<feature type="non-terminal residue" evidence="18">
    <location>
        <position position="440"/>
    </location>
</feature>
<dbReference type="PROSITE" id="PS51908">
    <property type="entry name" value="ZF_UBZ4"/>
    <property type="match status" value="1"/>
</dbReference>
<dbReference type="GO" id="GO:0005694">
    <property type="term" value="C:chromosome"/>
    <property type="evidence" value="ECO:0007669"/>
    <property type="project" value="UniProtKB-SubCell"/>
</dbReference>
<dbReference type="GO" id="GO:0004222">
    <property type="term" value="F:metalloendopeptidase activity"/>
    <property type="evidence" value="ECO:0007669"/>
    <property type="project" value="InterPro"/>
</dbReference>
<gene>
    <name evidence="18" type="ORF">PARMNEM_LOCUS19330</name>
</gene>
<dbReference type="GO" id="GO:0031593">
    <property type="term" value="F:polyubiquitin modification-dependent protein binding"/>
    <property type="evidence" value="ECO:0007669"/>
    <property type="project" value="TreeGrafter"/>
</dbReference>
<dbReference type="EMBL" id="CAVLGL010000126">
    <property type="protein sequence ID" value="CAK1600593.1"/>
    <property type="molecule type" value="Genomic_DNA"/>
</dbReference>
<evidence type="ECO:0000256" key="12">
    <source>
        <dbReference type="ARBA" id="ARBA00023204"/>
    </source>
</evidence>
<evidence type="ECO:0000313" key="19">
    <source>
        <dbReference type="Proteomes" id="UP001314205"/>
    </source>
</evidence>
<accession>A0AAV1LYT7</accession>
<comment type="similarity">
    <text evidence="3">Belongs to the Spartan family.</text>
</comment>
<evidence type="ECO:0000256" key="13">
    <source>
        <dbReference type="ARBA" id="ARBA00023242"/>
    </source>
</evidence>
<keyword evidence="5" id="KW-0645">Protease</keyword>
<evidence type="ECO:0000256" key="4">
    <source>
        <dbReference type="ARBA" id="ARBA00022454"/>
    </source>
</evidence>
<protein>
    <recommendedName>
        <fullName evidence="14">Protein with SprT-like domain at the N terminus</fullName>
    </recommendedName>
</protein>
<keyword evidence="4" id="KW-0158">Chromosome</keyword>
<dbReference type="InterPro" id="IPR006640">
    <property type="entry name" value="SprT-like_domain"/>
</dbReference>
<feature type="compositionally biased region" description="Polar residues" evidence="16">
    <location>
        <begin position="310"/>
        <end position="325"/>
    </location>
</feature>
<keyword evidence="10" id="KW-0862">Zinc</keyword>
<evidence type="ECO:0000256" key="6">
    <source>
        <dbReference type="ARBA" id="ARBA00022723"/>
    </source>
</evidence>
<dbReference type="Pfam" id="PF22934">
    <property type="entry name" value="SPRTN_ZBD"/>
    <property type="match status" value="1"/>
</dbReference>
<organism evidence="18 19">
    <name type="scientific">Parnassius mnemosyne</name>
    <name type="common">clouded apollo</name>
    <dbReference type="NCBI Taxonomy" id="213953"/>
    <lineage>
        <taxon>Eukaryota</taxon>
        <taxon>Metazoa</taxon>
        <taxon>Ecdysozoa</taxon>
        <taxon>Arthropoda</taxon>
        <taxon>Hexapoda</taxon>
        <taxon>Insecta</taxon>
        <taxon>Pterygota</taxon>
        <taxon>Neoptera</taxon>
        <taxon>Endopterygota</taxon>
        <taxon>Lepidoptera</taxon>
        <taxon>Glossata</taxon>
        <taxon>Ditrysia</taxon>
        <taxon>Papilionoidea</taxon>
        <taxon>Papilionidae</taxon>
        <taxon>Parnassiinae</taxon>
        <taxon>Parnassini</taxon>
        <taxon>Parnassius</taxon>
        <taxon>Driopa</taxon>
    </lineage>
</organism>
<keyword evidence="13" id="KW-0539">Nucleus</keyword>
<evidence type="ECO:0000256" key="9">
    <source>
        <dbReference type="ARBA" id="ARBA00022801"/>
    </source>
</evidence>
<reference evidence="18 19" key="1">
    <citation type="submission" date="2023-11" db="EMBL/GenBank/DDBJ databases">
        <authorList>
            <person name="Hedman E."/>
            <person name="Englund M."/>
            <person name="Stromberg M."/>
            <person name="Nyberg Akerstrom W."/>
            <person name="Nylinder S."/>
            <person name="Jareborg N."/>
            <person name="Kallberg Y."/>
            <person name="Kronander E."/>
        </authorList>
    </citation>
    <scope>NUCLEOTIDE SEQUENCE [LARGE SCALE GENOMIC DNA]</scope>
</reference>
<dbReference type="PANTHER" id="PTHR21220:SF0">
    <property type="entry name" value="DNA-DEPENDENT METALLOPROTEASE SPRTN"/>
    <property type="match status" value="1"/>
</dbReference>
<evidence type="ECO:0000256" key="16">
    <source>
        <dbReference type="SAM" id="MobiDB-lite"/>
    </source>
</evidence>
<evidence type="ECO:0000256" key="2">
    <source>
        <dbReference type="ARBA" id="ARBA00004286"/>
    </source>
</evidence>
<dbReference type="Gene3D" id="3.30.160.60">
    <property type="entry name" value="Classic Zinc Finger"/>
    <property type="match status" value="1"/>
</dbReference>
<keyword evidence="11" id="KW-0482">Metalloprotease</keyword>